<organism evidence="1 2">
    <name type="scientific">Cirrhinus mrigala</name>
    <name type="common">Mrigala</name>
    <dbReference type="NCBI Taxonomy" id="683832"/>
    <lineage>
        <taxon>Eukaryota</taxon>
        <taxon>Metazoa</taxon>
        <taxon>Chordata</taxon>
        <taxon>Craniata</taxon>
        <taxon>Vertebrata</taxon>
        <taxon>Euteleostomi</taxon>
        <taxon>Actinopterygii</taxon>
        <taxon>Neopterygii</taxon>
        <taxon>Teleostei</taxon>
        <taxon>Ostariophysi</taxon>
        <taxon>Cypriniformes</taxon>
        <taxon>Cyprinidae</taxon>
        <taxon>Labeoninae</taxon>
        <taxon>Labeonini</taxon>
        <taxon>Cirrhinus</taxon>
    </lineage>
</organism>
<evidence type="ECO:0000313" key="1">
    <source>
        <dbReference type="EMBL" id="KAL0152398.1"/>
    </source>
</evidence>
<dbReference type="AlphaFoldDB" id="A0ABD0MTA3"/>
<reference evidence="1 2" key="1">
    <citation type="submission" date="2024-05" db="EMBL/GenBank/DDBJ databases">
        <title>Genome sequencing and assembly of Indian major carp, Cirrhinus mrigala (Hamilton, 1822).</title>
        <authorList>
            <person name="Mohindra V."/>
            <person name="Chowdhury L.M."/>
            <person name="Lal K."/>
            <person name="Jena J.K."/>
        </authorList>
    </citation>
    <scope>NUCLEOTIDE SEQUENCE [LARGE SCALE GENOMIC DNA]</scope>
    <source>
        <strain evidence="1">CM1030</strain>
        <tissue evidence="1">Blood</tissue>
    </source>
</reference>
<evidence type="ECO:0000313" key="2">
    <source>
        <dbReference type="Proteomes" id="UP001529510"/>
    </source>
</evidence>
<accession>A0ABD0MTA3</accession>
<dbReference type="EMBL" id="JAMKFB020000189">
    <property type="protein sequence ID" value="KAL0152398.1"/>
    <property type="molecule type" value="Genomic_DNA"/>
</dbReference>
<dbReference type="Proteomes" id="UP001529510">
    <property type="component" value="Unassembled WGS sequence"/>
</dbReference>
<comment type="caution">
    <text evidence="1">The sequence shown here is derived from an EMBL/GenBank/DDBJ whole genome shotgun (WGS) entry which is preliminary data.</text>
</comment>
<sequence>MECSRSETDGLLQDFTQEHRKLTDLESRSRRKNLRIFGVPEDAEKGSATQFVEELIQKELDIDTDCQIQWAHELWHRSLKQINHQEPSS</sequence>
<proteinExistence type="predicted"/>
<dbReference type="Gene3D" id="3.30.70.1820">
    <property type="entry name" value="L1 transposable element, RRM domain"/>
    <property type="match status" value="1"/>
</dbReference>
<keyword evidence="2" id="KW-1185">Reference proteome</keyword>
<protein>
    <submittedName>
        <fullName evidence="1">Uncharacterized protein</fullName>
    </submittedName>
</protein>
<dbReference type="InterPro" id="IPR004244">
    <property type="entry name" value="Transposase_22"/>
</dbReference>
<name>A0ABD0MTA3_CIRMR</name>
<dbReference type="PANTHER" id="PTHR11505">
    <property type="entry name" value="L1 TRANSPOSABLE ELEMENT-RELATED"/>
    <property type="match status" value="1"/>
</dbReference>
<gene>
    <name evidence="1" type="ORF">M9458_052121</name>
</gene>